<feature type="transmembrane region" description="Helical" evidence="8">
    <location>
        <begin position="259"/>
        <end position="282"/>
    </location>
</feature>
<keyword evidence="11" id="KW-1185">Reference proteome</keyword>
<feature type="transmembrane region" description="Helical" evidence="8">
    <location>
        <begin position="120"/>
        <end position="142"/>
    </location>
</feature>
<dbReference type="AlphaFoldDB" id="A0A068RWG5"/>
<evidence type="ECO:0000256" key="5">
    <source>
        <dbReference type="ARBA" id="ARBA00022970"/>
    </source>
</evidence>
<keyword evidence="7 8" id="KW-0472">Membrane</keyword>
<comment type="similarity">
    <text evidence="2">Belongs to the amino acid/polyamine transporter 2 family.</text>
</comment>
<evidence type="ECO:0000256" key="3">
    <source>
        <dbReference type="ARBA" id="ARBA00022448"/>
    </source>
</evidence>
<dbReference type="GO" id="GO:0015179">
    <property type="term" value="F:L-amino acid transmembrane transporter activity"/>
    <property type="evidence" value="ECO:0007669"/>
    <property type="project" value="TreeGrafter"/>
</dbReference>
<comment type="caution">
    <text evidence="10">The sequence shown here is derived from an EMBL/GenBank/DDBJ whole genome shotgun (WGS) entry which is preliminary data.</text>
</comment>
<dbReference type="STRING" id="1263082.A0A068RWG5"/>
<feature type="transmembrane region" description="Helical" evidence="8">
    <location>
        <begin position="227"/>
        <end position="247"/>
    </location>
</feature>
<dbReference type="PANTHER" id="PTHR22950:SF692">
    <property type="entry name" value="TRANSMEMBRANE AMINO ACID TRANSPORTER FAMILY PROTEIN"/>
    <property type="match status" value="1"/>
</dbReference>
<comment type="subcellular location">
    <subcellularLocation>
        <location evidence="1">Membrane</location>
        <topology evidence="1">Multi-pass membrane protein</topology>
    </subcellularLocation>
</comment>
<feature type="transmembrane region" description="Helical" evidence="8">
    <location>
        <begin position="186"/>
        <end position="207"/>
    </location>
</feature>
<protein>
    <submittedName>
        <fullName evidence="10">Amino acid transporter-like</fullName>
    </submittedName>
</protein>
<keyword evidence="5" id="KW-0029">Amino-acid transport</keyword>
<evidence type="ECO:0000256" key="7">
    <source>
        <dbReference type="ARBA" id="ARBA00023136"/>
    </source>
</evidence>
<name>A0A068RWG5_9FUNG</name>
<evidence type="ECO:0000256" key="1">
    <source>
        <dbReference type="ARBA" id="ARBA00004141"/>
    </source>
</evidence>
<dbReference type="Pfam" id="PF01490">
    <property type="entry name" value="Aa_trans"/>
    <property type="match status" value="1"/>
</dbReference>
<dbReference type="EMBL" id="CBTN010000020">
    <property type="protein sequence ID" value="CDH54025.1"/>
    <property type="molecule type" value="Genomic_DNA"/>
</dbReference>
<keyword evidence="4 8" id="KW-0812">Transmembrane</keyword>
<organism evidence="10 11">
    <name type="scientific">Lichtheimia corymbifera JMRC:FSU:9682</name>
    <dbReference type="NCBI Taxonomy" id="1263082"/>
    <lineage>
        <taxon>Eukaryota</taxon>
        <taxon>Fungi</taxon>
        <taxon>Fungi incertae sedis</taxon>
        <taxon>Mucoromycota</taxon>
        <taxon>Mucoromycotina</taxon>
        <taxon>Mucoromycetes</taxon>
        <taxon>Mucorales</taxon>
        <taxon>Lichtheimiaceae</taxon>
        <taxon>Lichtheimia</taxon>
    </lineage>
</organism>
<keyword evidence="6 8" id="KW-1133">Transmembrane helix</keyword>
<dbReference type="OrthoDB" id="40134at2759"/>
<gene>
    <name evidence="10" type="ORF">LCOR_05314.1</name>
</gene>
<evidence type="ECO:0000313" key="11">
    <source>
        <dbReference type="Proteomes" id="UP000027586"/>
    </source>
</evidence>
<evidence type="ECO:0000256" key="2">
    <source>
        <dbReference type="ARBA" id="ARBA00008066"/>
    </source>
</evidence>
<feature type="transmembrane region" description="Helical" evidence="8">
    <location>
        <begin position="75"/>
        <end position="99"/>
    </location>
</feature>
<reference evidence="10" key="1">
    <citation type="submission" date="2013-08" db="EMBL/GenBank/DDBJ databases">
        <title>Gene expansion shapes genome architecture in the human pathogen Lichtheimia corymbifera: an evolutionary genomics analysis in the ancient terrestrial Mucorales (Mucoromycotina).</title>
        <authorList>
            <person name="Schwartze V.U."/>
            <person name="Winter S."/>
            <person name="Shelest E."/>
            <person name="Marcet-Houben M."/>
            <person name="Horn F."/>
            <person name="Wehner S."/>
            <person name="Hoffmann K."/>
            <person name="Riege K."/>
            <person name="Sammeth M."/>
            <person name="Nowrousian M."/>
            <person name="Valiante V."/>
            <person name="Linde J."/>
            <person name="Jacobsen I.D."/>
            <person name="Marz M."/>
            <person name="Brakhage A.A."/>
            <person name="Gabaldon T."/>
            <person name="Bocker S."/>
            <person name="Voigt K."/>
        </authorList>
    </citation>
    <scope>NUCLEOTIDE SEQUENCE [LARGE SCALE GENOMIC DNA]</scope>
    <source>
        <strain evidence="10">FSU 9682</strain>
    </source>
</reference>
<feature type="transmembrane region" description="Helical" evidence="8">
    <location>
        <begin position="302"/>
        <end position="327"/>
    </location>
</feature>
<feature type="transmembrane region" description="Helical" evidence="8">
    <location>
        <begin position="49"/>
        <end position="69"/>
    </location>
</feature>
<evidence type="ECO:0000313" key="10">
    <source>
        <dbReference type="EMBL" id="CDH54025.1"/>
    </source>
</evidence>
<feature type="transmembrane region" description="Helical" evidence="8">
    <location>
        <begin position="374"/>
        <end position="398"/>
    </location>
</feature>
<evidence type="ECO:0000256" key="6">
    <source>
        <dbReference type="ARBA" id="ARBA00022989"/>
    </source>
</evidence>
<feature type="domain" description="Amino acid transporter transmembrane" evidence="9">
    <location>
        <begin position="44"/>
        <end position="394"/>
    </location>
</feature>
<dbReference type="InterPro" id="IPR013057">
    <property type="entry name" value="AA_transpt_TM"/>
</dbReference>
<keyword evidence="3" id="KW-0813">Transport</keyword>
<evidence type="ECO:0000256" key="8">
    <source>
        <dbReference type="SAM" id="Phobius"/>
    </source>
</evidence>
<evidence type="ECO:0000259" key="9">
    <source>
        <dbReference type="Pfam" id="PF01490"/>
    </source>
</evidence>
<dbReference type="Gene3D" id="1.20.1740.10">
    <property type="entry name" value="Amino acid/polyamine transporter I"/>
    <property type="match status" value="1"/>
</dbReference>
<dbReference type="PANTHER" id="PTHR22950">
    <property type="entry name" value="AMINO ACID TRANSPORTER"/>
    <property type="match status" value="1"/>
</dbReference>
<sequence length="439" mass="47479">MSIFDEKKGNGGYAASTATNEIIVSEADYDYKNDFQDVDRSNAGSAKTAYYNVVCVIAGTGTLGLPFALRQGGWIGILILFLAWFMSTYTGVILIRCLYAKGNRRLSSYKDVATASFGAIGGWIVFFFNAWILIGAPVLYMVLSGSNLQHLTAHTAGAIGDIPWTIISCAVVAIPFVFVKSMKEMAWMSAFGAGATLVTVLIVLVVACIDKKNLPPVHHDNVIWDQFPIALSTISFSFGGNVIYPHVEKSMRRRQDWPKVAAAGLATCALMYFLTAIPGYYIYGDTVESPIYNSIPEGVPQIIAIVLMTLHVMLAAPLLLTSFALDVEEMLNITVERFGRVLEFVIRCSLRIGIMAVVGVIACTVPHFDLLMSLIGSFSNCGLISLSSLWCSICVSPVSATNQSMSSPGALLSFCLVLLVSCSVPLTPLEALLRLTNNL</sequence>
<feature type="transmembrane region" description="Helical" evidence="8">
    <location>
        <begin position="410"/>
        <end position="429"/>
    </location>
</feature>
<accession>A0A068RWG5</accession>
<dbReference type="Proteomes" id="UP000027586">
    <property type="component" value="Unassembled WGS sequence"/>
</dbReference>
<dbReference type="VEuPathDB" id="FungiDB:LCOR_05314.1"/>
<feature type="transmembrane region" description="Helical" evidence="8">
    <location>
        <begin position="348"/>
        <end position="368"/>
    </location>
</feature>
<proteinExistence type="inferred from homology"/>
<evidence type="ECO:0000256" key="4">
    <source>
        <dbReference type="ARBA" id="ARBA00022692"/>
    </source>
</evidence>
<dbReference type="GO" id="GO:0005774">
    <property type="term" value="C:vacuolar membrane"/>
    <property type="evidence" value="ECO:0007669"/>
    <property type="project" value="TreeGrafter"/>
</dbReference>
<feature type="transmembrane region" description="Helical" evidence="8">
    <location>
        <begin position="162"/>
        <end position="179"/>
    </location>
</feature>